<name>A0A6G1DA78_9ORYZ</name>
<dbReference type="Proteomes" id="UP000479710">
    <property type="component" value="Unassembled WGS sequence"/>
</dbReference>
<organism evidence="2 3">
    <name type="scientific">Oryza meyeriana var. granulata</name>
    <dbReference type="NCBI Taxonomy" id="110450"/>
    <lineage>
        <taxon>Eukaryota</taxon>
        <taxon>Viridiplantae</taxon>
        <taxon>Streptophyta</taxon>
        <taxon>Embryophyta</taxon>
        <taxon>Tracheophyta</taxon>
        <taxon>Spermatophyta</taxon>
        <taxon>Magnoliopsida</taxon>
        <taxon>Liliopsida</taxon>
        <taxon>Poales</taxon>
        <taxon>Poaceae</taxon>
        <taxon>BOP clade</taxon>
        <taxon>Oryzoideae</taxon>
        <taxon>Oryzeae</taxon>
        <taxon>Oryzinae</taxon>
        <taxon>Oryza</taxon>
        <taxon>Oryza meyeriana</taxon>
    </lineage>
</organism>
<protein>
    <submittedName>
        <fullName evidence="2">Uncharacterized protein</fullName>
    </submittedName>
</protein>
<keyword evidence="3" id="KW-1185">Reference proteome</keyword>
<gene>
    <name evidence="2" type="ORF">E2562_034291</name>
</gene>
<evidence type="ECO:0000313" key="3">
    <source>
        <dbReference type="Proteomes" id="UP000479710"/>
    </source>
</evidence>
<evidence type="ECO:0000256" key="1">
    <source>
        <dbReference type="SAM" id="MobiDB-lite"/>
    </source>
</evidence>
<dbReference type="EMBL" id="SPHZ02000007">
    <property type="protein sequence ID" value="KAF0909299.1"/>
    <property type="molecule type" value="Genomic_DNA"/>
</dbReference>
<sequence length="61" mass="6693">MEPSCFSGKSGWNLAGQRTQWSSGVKAWHRASQDLAPAGRLRHGRRCAEEPRQSGAEPEDA</sequence>
<feature type="region of interest" description="Disordered" evidence="1">
    <location>
        <begin position="1"/>
        <end position="61"/>
    </location>
</feature>
<comment type="caution">
    <text evidence="2">The sequence shown here is derived from an EMBL/GenBank/DDBJ whole genome shotgun (WGS) entry which is preliminary data.</text>
</comment>
<accession>A0A6G1DA78</accession>
<dbReference type="AlphaFoldDB" id="A0A6G1DA78"/>
<reference evidence="2 3" key="1">
    <citation type="submission" date="2019-11" db="EMBL/GenBank/DDBJ databases">
        <title>Whole genome sequence of Oryza granulata.</title>
        <authorList>
            <person name="Li W."/>
        </authorList>
    </citation>
    <scope>NUCLEOTIDE SEQUENCE [LARGE SCALE GENOMIC DNA]</scope>
    <source>
        <strain evidence="3">cv. Menghai</strain>
        <tissue evidence="2">Leaf</tissue>
    </source>
</reference>
<evidence type="ECO:0000313" key="2">
    <source>
        <dbReference type="EMBL" id="KAF0909299.1"/>
    </source>
</evidence>
<proteinExistence type="predicted"/>